<dbReference type="EMBL" id="LGRX02003740">
    <property type="protein sequence ID" value="KAK3281704.1"/>
    <property type="molecule type" value="Genomic_DNA"/>
</dbReference>
<feature type="transmembrane region" description="Helical" evidence="9">
    <location>
        <begin position="125"/>
        <end position="147"/>
    </location>
</feature>
<evidence type="ECO:0000256" key="2">
    <source>
        <dbReference type="ARBA" id="ARBA00022475"/>
    </source>
</evidence>
<comment type="caution">
    <text evidence="11">The sequence shown here is derived from an EMBL/GenBank/DDBJ whole genome shotgun (WGS) entry which is preliminary data.</text>
</comment>
<dbReference type="SUPFAM" id="SSF81665">
    <property type="entry name" value="Calcium ATPase, transmembrane domain M"/>
    <property type="match status" value="1"/>
</dbReference>
<dbReference type="InterPro" id="IPR008250">
    <property type="entry name" value="ATPase_P-typ_transduc_dom_A_sf"/>
</dbReference>
<evidence type="ECO:0000256" key="5">
    <source>
        <dbReference type="ARBA" id="ARBA00022840"/>
    </source>
</evidence>
<evidence type="ECO:0000256" key="7">
    <source>
        <dbReference type="ARBA" id="ARBA00023136"/>
    </source>
</evidence>
<dbReference type="Pfam" id="PF13246">
    <property type="entry name" value="Cation_ATPase"/>
    <property type="match status" value="1"/>
</dbReference>
<dbReference type="Pfam" id="PF00122">
    <property type="entry name" value="E1-E2_ATPase"/>
    <property type="match status" value="1"/>
</dbReference>
<dbReference type="PROSITE" id="PS00154">
    <property type="entry name" value="ATPASE_E1_E2"/>
    <property type="match status" value="1"/>
</dbReference>
<feature type="transmembrane region" description="Helical" evidence="9">
    <location>
        <begin position="250"/>
        <end position="267"/>
    </location>
</feature>
<dbReference type="GO" id="GO:0005886">
    <property type="term" value="C:plasma membrane"/>
    <property type="evidence" value="ECO:0007669"/>
    <property type="project" value="UniProtKB-SubCell"/>
</dbReference>
<keyword evidence="5" id="KW-0067">ATP-binding</keyword>
<reference evidence="11 12" key="1">
    <citation type="journal article" date="2015" name="Genome Biol. Evol.">
        <title>Comparative Genomics of a Bacterivorous Green Alga Reveals Evolutionary Causalities and Consequences of Phago-Mixotrophic Mode of Nutrition.</title>
        <authorList>
            <person name="Burns J.A."/>
            <person name="Paasch A."/>
            <person name="Narechania A."/>
            <person name="Kim E."/>
        </authorList>
    </citation>
    <scope>NUCLEOTIDE SEQUENCE [LARGE SCALE GENOMIC DNA]</scope>
    <source>
        <strain evidence="11 12">PLY_AMNH</strain>
    </source>
</reference>
<dbReference type="InterPro" id="IPR018303">
    <property type="entry name" value="ATPase_P-typ_P_site"/>
</dbReference>
<dbReference type="SFLD" id="SFLDF00027">
    <property type="entry name" value="p-type_atpase"/>
    <property type="match status" value="1"/>
</dbReference>
<evidence type="ECO:0000256" key="3">
    <source>
        <dbReference type="ARBA" id="ARBA00022692"/>
    </source>
</evidence>
<feature type="transmembrane region" description="Helical" evidence="9">
    <location>
        <begin position="957"/>
        <end position="979"/>
    </location>
</feature>
<dbReference type="PANTHER" id="PTHR43294:SF21">
    <property type="entry name" value="CATION TRANSPORTING ATPASE"/>
    <property type="match status" value="1"/>
</dbReference>
<organism evidence="11 12">
    <name type="scientific">Cymbomonas tetramitiformis</name>
    <dbReference type="NCBI Taxonomy" id="36881"/>
    <lineage>
        <taxon>Eukaryota</taxon>
        <taxon>Viridiplantae</taxon>
        <taxon>Chlorophyta</taxon>
        <taxon>Pyramimonadophyceae</taxon>
        <taxon>Pyramimonadales</taxon>
        <taxon>Pyramimonadaceae</taxon>
        <taxon>Cymbomonas</taxon>
    </lineage>
</organism>
<keyword evidence="6 9" id="KW-1133">Transmembrane helix</keyword>
<feature type="transmembrane region" description="Helical" evidence="9">
    <location>
        <begin position="88"/>
        <end position="113"/>
    </location>
</feature>
<dbReference type="GO" id="GO:1990573">
    <property type="term" value="P:potassium ion import across plasma membrane"/>
    <property type="evidence" value="ECO:0007669"/>
    <property type="project" value="TreeGrafter"/>
</dbReference>
<comment type="subcellular location">
    <subcellularLocation>
        <location evidence="1">Cell membrane</location>
        <topology evidence="1">Multi-pass membrane protein</topology>
    </subcellularLocation>
</comment>
<evidence type="ECO:0000256" key="1">
    <source>
        <dbReference type="ARBA" id="ARBA00004651"/>
    </source>
</evidence>
<evidence type="ECO:0000256" key="6">
    <source>
        <dbReference type="ARBA" id="ARBA00022989"/>
    </source>
</evidence>
<keyword evidence="3 9" id="KW-0812">Transmembrane</keyword>
<dbReference type="Gene3D" id="1.20.1110.10">
    <property type="entry name" value="Calcium-transporting ATPase, transmembrane domain"/>
    <property type="match status" value="3"/>
</dbReference>
<dbReference type="SFLD" id="SFLDS00003">
    <property type="entry name" value="Haloacid_Dehalogenase"/>
    <property type="match status" value="1"/>
</dbReference>
<dbReference type="GO" id="GO:0005524">
    <property type="term" value="F:ATP binding"/>
    <property type="evidence" value="ECO:0007669"/>
    <property type="project" value="UniProtKB-KW"/>
</dbReference>
<dbReference type="Proteomes" id="UP001190700">
    <property type="component" value="Unassembled WGS sequence"/>
</dbReference>
<dbReference type="Pfam" id="PF00690">
    <property type="entry name" value="Cation_ATPase_N"/>
    <property type="match status" value="1"/>
</dbReference>
<dbReference type="SMART" id="SM00831">
    <property type="entry name" value="Cation_ATPase_N"/>
    <property type="match status" value="1"/>
</dbReference>
<dbReference type="SUPFAM" id="SSF81660">
    <property type="entry name" value="Metal cation-transporting ATPase, ATP-binding domain N"/>
    <property type="match status" value="1"/>
</dbReference>
<dbReference type="NCBIfam" id="TIGR01494">
    <property type="entry name" value="ATPase_P-type"/>
    <property type="match status" value="2"/>
</dbReference>
<feature type="compositionally biased region" description="Acidic residues" evidence="8">
    <location>
        <begin position="12"/>
        <end position="21"/>
    </location>
</feature>
<dbReference type="InterPro" id="IPR050510">
    <property type="entry name" value="Cation_transp_ATPase_P-type"/>
</dbReference>
<dbReference type="PANTHER" id="PTHR43294">
    <property type="entry name" value="SODIUM/POTASSIUM-TRANSPORTING ATPASE SUBUNIT ALPHA"/>
    <property type="match status" value="1"/>
</dbReference>
<dbReference type="SUPFAM" id="SSF56784">
    <property type="entry name" value="HAD-like"/>
    <property type="match status" value="1"/>
</dbReference>
<dbReference type="GO" id="GO:0036376">
    <property type="term" value="P:sodium ion export across plasma membrane"/>
    <property type="evidence" value="ECO:0007669"/>
    <property type="project" value="TreeGrafter"/>
</dbReference>
<feature type="region of interest" description="Disordered" evidence="8">
    <location>
        <begin position="1"/>
        <end position="31"/>
    </location>
</feature>
<accession>A0AAE0LED9</accession>
<dbReference type="Pfam" id="PF00689">
    <property type="entry name" value="Cation_ATPase_C"/>
    <property type="match status" value="1"/>
</dbReference>
<dbReference type="InterPro" id="IPR023299">
    <property type="entry name" value="ATPase_P-typ_cyto_dom_N"/>
</dbReference>
<dbReference type="InterPro" id="IPR001757">
    <property type="entry name" value="P_typ_ATPase"/>
</dbReference>
<dbReference type="GO" id="GO:0030007">
    <property type="term" value="P:intracellular potassium ion homeostasis"/>
    <property type="evidence" value="ECO:0007669"/>
    <property type="project" value="TreeGrafter"/>
</dbReference>
<dbReference type="GO" id="GO:0016887">
    <property type="term" value="F:ATP hydrolysis activity"/>
    <property type="evidence" value="ECO:0007669"/>
    <property type="project" value="InterPro"/>
</dbReference>
<dbReference type="InterPro" id="IPR044492">
    <property type="entry name" value="P_typ_ATPase_HD_dom"/>
</dbReference>
<keyword evidence="2" id="KW-1003">Cell membrane</keyword>
<dbReference type="AlphaFoldDB" id="A0AAE0LED9"/>
<dbReference type="SUPFAM" id="SSF81653">
    <property type="entry name" value="Calcium ATPase, transduction domain A"/>
    <property type="match status" value="1"/>
</dbReference>
<dbReference type="InterPro" id="IPR023298">
    <property type="entry name" value="ATPase_P-typ_TM_dom_sf"/>
</dbReference>
<sequence>MMSKISDATSVEGDDGGDESTSDSNPEYAKRSLPELEAQDALYHEQDPAKIASNFGSNLLEGMSTKFAEDKVAHEGRNELYKPPSTSLLVLFLLQLTNLIIMLLILAAAASVGINASNAERNRHVLSYIDGIAIFIIVLLNAGIAALSEKSANNALDKLDAMAQPFCKVIRDGVQKDLPIAELARGDIVLIVTGDVVPADIRLFESVDLKVSLNKLGIMIGVLALAICAIIFILGILLDTKNPDDTQVPSWLYMILVAVTLAVAAIPEGIPLCVTISLASGSWDMAKKHVLVRKLAAVETLGSASVICTDKTGTLTEGKMTMVRIWTGLQDYGISGKGFDPTVGHVYRADNYPADTPVMTEPNGYEEACINANHDASVYCTLSIAVLCCNAELCCETDDDTGQTTWVPKGNSSEAPIVVAGAKVGIQKADLEARYPRVSEIPFSSSRKMMVTVSCCPMVGWEVGYPVSARDLPFCKYIVAVKGAPNYVLQLCTQILRDDNSTLAPMDESARAAVMERVDSLSEQALRVLAVAYAPLAELPFNPDPEDADQALSPDERFNLLARDLTFCGLVASIDPERAGVNLAIQKASNAKIRTVMITGDYLKTAVAIARNITLPEGLLETVVDCADMRPSGQYLPDDEMDLLTTKVKVFARAKPEDKLEIVRSLRRQAFVCAMTGDGVNDAPALKEADIGVAMGIQGTEVAKGASDMILTDDNFCSIVSAVEKGRVIYAGIQKFVAFIMSVHLSEVLQIAVCIASGLPIMRQPLQILFLVLCTDLPPAIALGLEPGNPDLVMQEAPRPKKQPVVLPWMWTTIVMNAVLLATVTIAVYLVALHIYCGEFLQRNIVDEHRTGCTIWEGGAEYVRYNCLETHGEDTVDCTICKTEGILYARTVAFISVVLSENLRAYTSRSFDTPVWYQTFSNPAMQIAILWAQIALYGGLFIPGLNSDILILDPYGIAWYGWVLAIIGALCTLILCELYKALFRHNYWSQKVPSADTTKQMPLTIEMDDFNTSWGCSKSDGVLVN</sequence>
<dbReference type="InterPro" id="IPR036412">
    <property type="entry name" value="HAD-like_sf"/>
</dbReference>
<dbReference type="InterPro" id="IPR006068">
    <property type="entry name" value="ATPase_P-typ_cation-transptr_C"/>
</dbReference>
<dbReference type="GO" id="GO:0006883">
    <property type="term" value="P:intracellular sodium ion homeostasis"/>
    <property type="evidence" value="ECO:0007669"/>
    <property type="project" value="TreeGrafter"/>
</dbReference>
<feature type="transmembrane region" description="Helical" evidence="9">
    <location>
        <begin position="927"/>
        <end position="945"/>
    </location>
</feature>
<dbReference type="InterPro" id="IPR059000">
    <property type="entry name" value="ATPase_P-type_domA"/>
</dbReference>
<protein>
    <recommendedName>
        <fullName evidence="10">Cation-transporting P-type ATPase N-terminal domain-containing protein</fullName>
    </recommendedName>
</protein>
<dbReference type="GO" id="GO:0005391">
    <property type="term" value="F:P-type sodium:potassium-exchanging transporter activity"/>
    <property type="evidence" value="ECO:0007669"/>
    <property type="project" value="TreeGrafter"/>
</dbReference>
<dbReference type="PRINTS" id="PR00119">
    <property type="entry name" value="CATATPASE"/>
</dbReference>
<name>A0AAE0LED9_9CHLO</name>
<dbReference type="SFLD" id="SFLDG00002">
    <property type="entry name" value="C1.7:_P-type_atpase_like"/>
    <property type="match status" value="1"/>
</dbReference>
<evidence type="ECO:0000256" key="8">
    <source>
        <dbReference type="SAM" id="MobiDB-lite"/>
    </source>
</evidence>
<feature type="transmembrane region" description="Helical" evidence="9">
    <location>
        <begin position="809"/>
        <end position="833"/>
    </location>
</feature>
<dbReference type="Gene3D" id="3.40.1110.10">
    <property type="entry name" value="Calcium-transporting ATPase, cytoplasmic domain N"/>
    <property type="match status" value="1"/>
</dbReference>
<evidence type="ECO:0000313" key="11">
    <source>
        <dbReference type="EMBL" id="KAK3281704.1"/>
    </source>
</evidence>
<evidence type="ECO:0000313" key="12">
    <source>
        <dbReference type="Proteomes" id="UP001190700"/>
    </source>
</evidence>
<gene>
    <name evidence="11" type="ORF">CYMTET_10524</name>
</gene>
<evidence type="ECO:0000259" key="10">
    <source>
        <dbReference type="SMART" id="SM00831"/>
    </source>
</evidence>
<keyword evidence="7 9" id="KW-0472">Membrane</keyword>
<feature type="domain" description="Cation-transporting P-type ATPase N-terminal" evidence="10">
    <location>
        <begin position="42"/>
        <end position="116"/>
    </location>
</feature>
<proteinExistence type="predicted"/>
<evidence type="ECO:0000256" key="4">
    <source>
        <dbReference type="ARBA" id="ARBA00022741"/>
    </source>
</evidence>
<dbReference type="GO" id="GO:1902600">
    <property type="term" value="P:proton transmembrane transport"/>
    <property type="evidence" value="ECO:0007669"/>
    <property type="project" value="TreeGrafter"/>
</dbReference>
<feature type="transmembrane region" description="Helical" evidence="9">
    <location>
        <begin position="216"/>
        <end position="238"/>
    </location>
</feature>
<dbReference type="InterPro" id="IPR004014">
    <property type="entry name" value="ATPase_P-typ_cation-transptr_N"/>
</dbReference>
<keyword evidence="4" id="KW-0547">Nucleotide-binding</keyword>
<keyword evidence="12" id="KW-1185">Reference proteome</keyword>
<evidence type="ECO:0000256" key="9">
    <source>
        <dbReference type="SAM" id="Phobius"/>
    </source>
</evidence>